<organism evidence="3 4">
    <name type="scientific">Alligator sinensis</name>
    <name type="common">Chinese alligator</name>
    <dbReference type="NCBI Taxonomy" id="38654"/>
    <lineage>
        <taxon>Eukaryota</taxon>
        <taxon>Metazoa</taxon>
        <taxon>Chordata</taxon>
        <taxon>Craniata</taxon>
        <taxon>Vertebrata</taxon>
        <taxon>Euteleostomi</taxon>
        <taxon>Archelosauria</taxon>
        <taxon>Archosauria</taxon>
        <taxon>Crocodylia</taxon>
        <taxon>Alligatoridae</taxon>
        <taxon>Alligatorinae</taxon>
        <taxon>Alligator</taxon>
    </lineage>
</organism>
<dbReference type="AlphaFoldDB" id="A0A3Q0H3C9"/>
<evidence type="ECO:0000256" key="2">
    <source>
        <dbReference type="SAM" id="MobiDB-lite"/>
    </source>
</evidence>
<evidence type="ECO:0000313" key="3">
    <source>
        <dbReference type="Proteomes" id="UP000189705"/>
    </source>
</evidence>
<proteinExistence type="predicted"/>
<gene>
    <name evidence="4" type="primary">LOC102385940</name>
</gene>
<evidence type="ECO:0000256" key="1">
    <source>
        <dbReference type="SAM" id="Coils"/>
    </source>
</evidence>
<sequence>MAQAGNMGGQRQENMAWQLRTDEMEEKMTRLEWELGIAKAQEERAEAKASALELQVQSGKKEGGSKEIRHLVAVEAEKTQAIEQLISQEAQRSWEREEKLKKLQEEMIAGRTKSLEAGTKQVEEHKKVLQKLQVARGLIGVLQKEVHSQEDQIRELQEELESWQQRGIRAEDLAQEMRDKLMESHTQAAETDKVLLQEVEKMNIFRAGYEAVEKQRLSLEGELKTKERENDWLQTHLRSMEGEKDQLGQQAQSLKTLLEDSLAKEEGTRADSVQLQLEVQTMRQEIQGLETERRRLQEANDQMVKKIQDLGEGERLDERCVANLVEAGQKPQTLNTANIMRARLEALGIQLVEHMRAAKYEHQEQYREMEILKGSLKEAEALLEIIRSRPLKYLEPTKFPRDLGPGDPREEAGTGQSGKSTRKEKSAGENSVTL</sequence>
<feature type="coiled-coil region" evidence="1">
    <location>
        <begin position="21"/>
        <end position="91"/>
    </location>
</feature>
<keyword evidence="1" id="KW-0175">Coiled coil</keyword>
<name>A0A3Q0H3C9_ALLSI</name>
<reference evidence="4" key="1">
    <citation type="submission" date="2025-08" db="UniProtKB">
        <authorList>
            <consortium name="RefSeq"/>
        </authorList>
    </citation>
    <scope>IDENTIFICATION</scope>
</reference>
<feature type="coiled-coil region" evidence="1">
    <location>
        <begin position="362"/>
        <end position="389"/>
    </location>
</feature>
<keyword evidence="3" id="KW-1185">Reference proteome</keyword>
<feature type="region of interest" description="Disordered" evidence="2">
    <location>
        <begin position="394"/>
        <end position="434"/>
    </location>
</feature>
<protein>
    <submittedName>
        <fullName evidence="4">Golgin subfamily A member 6-like protein 1</fullName>
    </submittedName>
</protein>
<accession>A0A3Q0H3C9</accession>
<dbReference type="Proteomes" id="UP000189705">
    <property type="component" value="Unplaced"/>
</dbReference>
<evidence type="ECO:0000313" key="4">
    <source>
        <dbReference type="RefSeq" id="XP_025066197.1"/>
    </source>
</evidence>
<dbReference type="GeneID" id="102385940"/>
<feature type="coiled-coil region" evidence="1">
    <location>
        <begin position="115"/>
        <end position="173"/>
    </location>
</feature>
<feature type="coiled-coil region" evidence="1">
    <location>
        <begin position="209"/>
        <end position="309"/>
    </location>
</feature>
<dbReference type="InParanoid" id="A0A3Q0H3C9"/>
<dbReference type="RefSeq" id="XP_025066197.1">
    <property type="nucleotide sequence ID" value="XM_025210412.1"/>
</dbReference>
<dbReference type="KEGG" id="asn:102385940"/>